<protein>
    <recommendedName>
        <fullName evidence="8">Glycosyltransferase family 92 protein</fullName>
        <ecNumber evidence="8">2.4.1.-</ecNumber>
    </recommendedName>
</protein>
<keyword evidence="6" id="KW-1133">Transmembrane helix</keyword>
<proteinExistence type="inferred from homology"/>
<evidence type="ECO:0000256" key="1">
    <source>
        <dbReference type="ARBA" id="ARBA00004167"/>
    </source>
</evidence>
<keyword evidence="10" id="KW-1185">Reference proteome</keyword>
<dbReference type="GO" id="GO:0016020">
    <property type="term" value="C:membrane"/>
    <property type="evidence" value="ECO:0007669"/>
    <property type="project" value="UniProtKB-SubCell"/>
</dbReference>
<dbReference type="AlphaFoldDB" id="A0A553PGH6"/>
<comment type="subcellular location">
    <subcellularLocation>
        <location evidence="1">Membrane</location>
        <topology evidence="1">Single-pass membrane protein</topology>
    </subcellularLocation>
</comment>
<keyword evidence="7" id="KW-0472">Membrane</keyword>
<keyword evidence="5" id="KW-0812">Transmembrane</keyword>
<dbReference type="EC" id="2.4.1.-" evidence="8"/>
<comment type="caution">
    <text evidence="9">The sequence shown here is derived from an EMBL/GenBank/DDBJ whole genome shotgun (WGS) entry which is preliminary data.</text>
</comment>
<dbReference type="OMA" id="EYKYIWF"/>
<evidence type="ECO:0000256" key="2">
    <source>
        <dbReference type="ARBA" id="ARBA00007647"/>
    </source>
</evidence>
<evidence type="ECO:0000256" key="7">
    <source>
        <dbReference type="ARBA" id="ARBA00023136"/>
    </source>
</evidence>
<evidence type="ECO:0000313" key="10">
    <source>
        <dbReference type="Proteomes" id="UP000318571"/>
    </source>
</evidence>
<dbReference type="EMBL" id="VCGU01000004">
    <property type="protein sequence ID" value="TRY76787.1"/>
    <property type="molecule type" value="Genomic_DNA"/>
</dbReference>
<gene>
    <name evidence="9" type="ORF">TCAL_12423</name>
</gene>
<organism evidence="9 10">
    <name type="scientific">Tigriopus californicus</name>
    <name type="common">Marine copepod</name>
    <dbReference type="NCBI Taxonomy" id="6832"/>
    <lineage>
        <taxon>Eukaryota</taxon>
        <taxon>Metazoa</taxon>
        <taxon>Ecdysozoa</taxon>
        <taxon>Arthropoda</taxon>
        <taxon>Crustacea</taxon>
        <taxon>Multicrustacea</taxon>
        <taxon>Hexanauplia</taxon>
        <taxon>Copepoda</taxon>
        <taxon>Harpacticoida</taxon>
        <taxon>Harpacticidae</taxon>
        <taxon>Tigriopus</taxon>
    </lineage>
</organism>
<dbReference type="OrthoDB" id="2017643at2759"/>
<keyword evidence="4 8" id="KW-0808">Transferase</keyword>
<dbReference type="PANTHER" id="PTHR21461:SF83">
    <property type="entry name" value="GLYCOSYLTRANSFERASE FAMILY 92 PROTEIN"/>
    <property type="match status" value="1"/>
</dbReference>
<evidence type="ECO:0000256" key="4">
    <source>
        <dbReference type="ARBA" id="ARBA00022679"/>
    </source>
</evidence>
<comment type="similarity">
    <text evidence="2 8">Belongs to the glycosyltransferase 92 family.</text>
</comment>
<evidence type="ECO:0000256" key="3">
    <source>
        <dbReference type="ARBA" id="ARBA00022676"/>
    </source>
</evidence>
<dbReference type="PANTHER" id="PTHR21461">
    <property type="entry name" value="GLYCOSYLTRANSFERASE FAMILY 92 PROTEIN"/>
    <property type="match status" value="1"/>
</dbReference>
<name>A0A553PGH6_TIGCA</name>
<evidence type="ECO:0000256" key="6">
    <source>
        <dbReference type="ARBA" id="ARBA00022989"/>
    </source>
</evidence>
<reference evidence="9 10" key="1">
    <citation type="journal article" date="2018" name="Nat. Ecol. Evol.">
        <title>Genomic signatures of mitonuclear coevolution across populations of Tigriopus californicus.</title>
        <authorList>
            <person name="Barreto F.S."/>
            <person name="Watson E.T."/>
            <person name="Lima T.G."/>
            <person name="Willett C.S."/>
            <person name="Edmands S."/>
            <person name="Li W."/>
            <person name="Burton R.S."/>
        </authorList>
    </citation>
    <scope>NUCLEOTIDE SEQUENCE [LARGE SCALE GENOMIC DNA]</scope>
    <source>
        <strain evidence="9 10">San Diego</strain>
    </source>
</reference>
<evidence type="ECO:0000256" key="8">
    <source>
        <dbReference type="RuleBase" id="RU366017"/>
    </source>
</evidence>
<sequence length="590" mass="68569">MVALLSEWPKFLTRSVPSRPCRRMLVILFFWTCFCFLVFQLTSRDDLVDVITTGRRRQSSRELLQKVVETRKPLWGGNESVILSGSGSISTTELNIFEVEPAIDKSPKRDEKAVVEELAAQLPNLPLVYLHENKGKNWHFKGNKTCAKFPTLYDLHINNIYWQETETSNGTFYMYGAYLDRRKNNRLGPTIRILAMINRLQPQVKTYCQIWFSGSKEPVISKVLEYKYIWFNKWGNYKNGIFQPYMMACQIPSSHWKQVPVSVSIVENVCDKATNNLRVVYNQLEPGEKKKKFAVCVKGLDFPTDDLSVRLIEWIEILNALGADKIFLYNLEVHPNVTKVLEHYVKQGKVDLTPLSLPGYQPNMQILQHLYLKSKLNNKRQNELIPYNDCLYRNIYRYEYVALLDIDEVIMPLKHQDWSGMMKAVEQNSLKVKNETRASFNFRNVYFMDEMLTAHRPQGLFKDIPPYLHMMQHVYRSANYTKPGQYVKCFHNTEKVLILHNHFPLGCLGGVCTSYPVNTEVGHLQHYRADCVNTLKKSCAKEYKHFSVEDSTIWRYKKEVIARTTDTLNRLGFFRVSAQPTPPSAALVVP</sequence>
<dbReference type="GO" id="GO:0005737">
    <property type="term" value="C:cytoplasm"/>
    <property type="evidence" value="ECO:0007669"/>
    <property type="project" value="TreeGrafter"/>
</dbReference>
<keyword evidence="3 8" id="KW-0328">Glycosyltransferase</keyword>
<dbReference type="GO" id="GO:0016757">
    <property type="term" value="F:glycosyltransferase activity"/>
    <property type="evidence" value="ECO:0007669"/>
    <property type="project" value="UniProtKB-UniRule"/>
</dbReference>
<dbReference type="Proteomes" id="UP000318571">
    <property type="component" value="Chromosome 5"/>
</dbReference>
<evidence type="ECO:0000313" key="9">
    <source>
        <dbReference type="EMBL" id="TRY76787.1"/>
    </source>
</evidence>
<evidence type="ECO:0000256" key="5">
    <source>
        <dbReference type="ARBA" id="ARBA00022692"/>
    </source>
</evidence>
<dbReference type="Pfam" id="PF01697">
    <property type="entry name" value="Glyco_transf_92"/>
    <property type="match status" value="1"/>
</dbReference>
<dbReference type="STRING" id="6832.A0A553PGH6"/>
<accession>A0A553PGH6</accession>
<dbReference type="InterPro" id="IPR008166">
    <property type="entry name" value="Glyco_transf_92"/>
</dbReference>